<name>A0A656A8H6_VIBCL</name>
<dbReference type="AlphaFoldDB" id="A0A656A8H6"/>
<evidence type="ECO:0000313" key="2">
    <source>
        <dbReference type="Proteomes" id="UP000041770"/>
    </source>
</evidence>
<proteinExistence type="predicted"/>
<evidence type="ECO:0000313" key="1">
    <source>
        <dbReference type="EMBL" id="CSD01214.1"/>
    </source>
</evidence>
<gene>
    <name evidence="1" type="ORF">ERS013200_02885</name>
</gene>
<dbReference type="EMBL" id="CWQY01000022">
    <property type="protein sequence ID" value="CSD01214.1"/>
    <property type="molecule type" value="Genomic_DNA"/>
</dbReference>
<dbReference type="Proteomes" id="UP000041770">
    <property type="component" value="Unassembled WGS sequence"/>
</dbReference>
<organism evidence="1 2">
    <name type="scientific">Vibrio cholerae</name>
    <dbReference type="NCBI Taxonomy" id="666"/>
    <lineage>
        <taxon>Bacteria</taxon>
        <taxon>Pseudomonadati</taxon>
        <taxon>Pseudomonadota</taxon>
        <taxon>Gammaproteobacteria</taxon>
        <taxon>Vibrionales</taxon>
        <taxon>Vibrionaceae</taxon>
        <taxon>Vibrio</taxon>
    </lineage>
</organism>
<sequence>MMSNFSARLTSFSTCSSISLASNADCMVASKQSSLLPSSSSVSSASSTSKPILNASTAAFSSLSKSSANRWCSISYKASGSLPSSSRA</sequence>
<accession>A0A656A8H6</accession>
<protein>
    <submittedName>
        <fullName evidence="1">Uncharacterized protein</fullName>
    </submittedName>
</protein>
<reference evidence="1 2" key="1">
    <citation type="submission" date="2015-07" db="EMBL/GenBank/DDBJ databases">
        <authorList>
            <consortium name="Pathogen Informatics"/>
        </authorList>
    </citation>
    <scope>NUCLEOTIDE SEQUENCE [LARGE SCALE GENOMIC DNA]</scope>
    <source>
        <strain evidence="1 2">A316</strain>
    </source>
</reference>